<keyword evidence="5" id="KW-0539">Nucleus</keyword>
<reference evidence="10 11" key="1">
    <citation type="journal article" date="2024" name="G3 (Bethesda)">
        <title>Genome assembly of Hibiscus sabdariffa L. provides insights into metabolisms of medicinal natural products.</title>
        <authorList>
            <person name="Kim T."/>
        </authorList>
    </citation>
    <scope>NUCLEOTIDE SEQUENCE [LARGE SCALE GENOMIC DNA]</scope>
    <source>
        <strain evidence="10">TK-2024</strain>
        <tissue evidence="10">Old leaves</tissue>
    </source>
</reference>
<dbReference type="SMART" id="SM00353">
    <property type="entry name" value="HLH"/>
    <property type="match status" value="1"/>
</dbReference>
<dbReference type="InterPro" id="IPR054502">
    <property type="entry name" value="bHLH-TF_ACT-like_plant"/>
</dbReference>
<evidence type="ECO:0000256" key="6">
    <source>
        <dbReference type="PROSITE-ProRule" id="PRU00169"/>
    </source>
</evidence>
<dbReference type="SUPFAM" id="SSF47459">
    <property type="entry name" value="HLH, helix-loop-helix DNA-binding domain"/>
    <property type="match status" value="1"/>
</dbReference>
<evidence type="ECO:0000313" key="11">
    <source>
        <dbReference type="Proteomes" id="UP001396334"/>
    </source>
</evidence>
<protein>
    <recommendedName>
        <fullName evidence="12">BHLH domain-containing protein</fullName>
    </recommendedName>
</protein>
<dbReference type="Gene3D" id="3.40.50.2300">
    <property type="match status" value="1"/>
</dbReference>
<dbReference type="Pfam" id="PF00072">
    <property type="entry name" value="Response_reg"/>
    <property type="match status" value="1"/>
</dbReference>
<dbReference type="CDD" id="cd11448">
    <property type="entry name" value="bHLH_AtFAMA_like"/>
    <property type="match status" value="1"/>
</dbReference>
<dbReference type="EMBL" id="JBBPBN010000231">
    <property type="protein sequence ID" value="KAK8972020.1"/>
    <property type="molecule type" value="Genomic_DNA"/>
</dbReference>
<dbReference type="Proteomes" id="UP001396334">
    <property type="component" value="Unassembled WGS sequence"/>
</dbReference>
<feature type="region of interest" description="Disordered" evidence="7">
    <location>
        <begin position="724"/>
        <end position="754"/>
    </location>
</feature>
<keyword evidence="11" id="KW-1185">Reference proteome</keyword>
<evidence type="ECO:0000259" key="9">
    <source>
        <dbReference type="PROSITE" id="PS50888"/>
    </source>
</evidence>
<dbReference type="PANTHER" id="PTHR46684:SF16">
    <property type="entry name" value="TRANSCRIPTION FACTOR BHLH67-LIKE ISOFORM X2"/>
    <property type="match status" value="1"/>
</dbReference>
<comment type="subcellular location">
    <subcellularLocation>
        <location evidence="1">Nucleus</location>
    </subcellularLocation>
</comment>
<evidence type="ECO:0000256" key="7">
    <source>
        <dbReference type="SAM" id="MobiDB-lite"/>
    </source>
</evidence>
<gene>
    <name evidence="10" type="ORF">V6N11_053641</name>
</gene>
<feature type="compositionally biased region" description="Basic and acidic residues" evidence="7">
    <location>
        <begin position="745"/>
        <end position="754"/>
    </location>
</feature>
<organism evidence="10 11">
    <name type="scientific">Hibiscus sabdariffa</name>
    <name type="common">roselle</name>
    <dbReference type="NCBI Taxonomy" id="183260"/>
    <lineage>
        <taxon>Eukaryota</taxon>
        <taxon>Viridiplantae</taxon>
        <taxon>Streptophyta</taxon>
        <taxon>Embryophyta</taxon>
        <taxon>Tracheophyta</taxon>
        <taxon>Spermatophyta</taxon>
        <taxon>Magnoliopsida</taxon>
        <taxon>eudicotyledons</taxon>
        <taxon>Gunneridae</taxon>
        <taxon>Pentapetalae</taxon>
        <taxon>rosids</taxon>
        <taxon>malvids</taxon>
        <taxon>Malvales</taxon>
        <taxon>Malvaceae</taxon>
        <taxon>Malvoideae</taxon>
        <taxon>Hibiscus</taxon>
    </lineage>
</organism>
<dbReference type="PROSITE" id="PS50110">
    <property type="entry name" value="RESPONSE_REGULATORY"/>
    <property type="match status" value="1"/>
</dbReference>
<evidence type="ECO:0000256" key="2">
    <source>
        <dbReference type="ARBA" id="ARBA00023015"/>
    </source>
</evidence>
<keyword evidence="3" id="KW-0238">DNA-binding</keyword>
<dbReference type="InterPro" id="IPR036638">
    <property type="entry name" value="HLH_DNA-bd_sf"/>
</dbReference>
<dbReference type="PROSITE" id="PS50888">
    <property type="entry name" value="BHLH"/>
    <property type="match status" value="1"/>
</dbReference>
<dbReference type="PANTHER" id="PTHR46684">
    <property type="entry name" value="TRANSCRIPTION FACTOR FAMA"/>
    <property type="match status" value="1"/>
</dbReference>
<accession>A0ABR2N7D5</accession>
<feature type="region of interest" description="Disordered" evidence="7">
    <location>
        <begin position="818"/>
        <end position="843"/>
    </location>
</feature>
<feature type="domain" description="Response regulatory" evidence="8">
    <location>
        <begin position="26"/>
        <end position="145"/>
    </location>
</feature>
<dbReference type="SMART" id="SM00448">
    <property type="entry name" value="REC"/>
    <property type="match status" value="1"/>
</dbReference>
<evidence type="ECO:0000256" key="5">
    <source>
        <dbReference type="ARBA" id="ARBA00023242"/>
    </source>
</evidence>
<dbReference type="InterPro" id="IPR044283">
    <property type="entry name" value="FAMA/SPEECHLESS/MUTE-like"/>
</dbReference>
<dbReference type="Gene3D" id="4.10.280.10">
    <property type="entry name" value="Helix-loop-helix DNA-binding domain"/>
    <property type="match status" value="1"/>
</dbReference>
<proteinExistence type="predicted"/>
<dbReference type="Pfam" id="PF00010">
    <property type="entry name" value="HLH"/>
    <property type="match status" value="1"/>
</dbReference>
<evidence type="ECO:0000259" key="8">
    <source>
        <dbReference type="PROSITE" id="PS50110"/>
    </source>
</evidence>
<dbReference type="InterPro" id="IPR011006">
    <property type="entry name" value="CheY-like_superfamily"/>
</dbReference>
<comment type="caution">
    <text evidence="10">The sequence shown here is derived from an EMBL/GenBank/DDBJ whole genome shotgun (WGS) entry which is preliminary data.</text>
</comment>
<evidence type="ECO:0000256" key="4">
    <source>
        <dbReference type="ARBA" id="ARBA00023163"/>
    </source>
</evidence>
<keyword evidence="2" id="KW-0805">Transcription regulation</keyword>
<feature type="compositionally biased region" description="Basic residues" evidence="7">
    <location>
        <begin position="734"/>
        <end position="744"/>
    </location>
</feature>
<dbReference type="InterPro" id="IPR011598">
    <property type="entry name" value="bHLH_dom"/>
</dbReference>
<sequence>MGEVEMEADVTVATADESFLPRMVLRVLLVEADDSTRQIIAALLRKCSYKVVAAVSDGLMAWETIKDRPHSIDLILTEVELPSISGFALLTLIMEHDVCKNIPVIMMSSHDSINTVLKCTVKGAADFLLKPVRKNELRNLWQHVWRRQMLAGEHVPRSLPATEPEFEVTAENDARSNFGSSIQIQKYNEASDTQCLSQMKCMDDNLIREFGREQHENVVKLGQELLQNEGQAEEKSNRLVEVKEVVHCREACEPNASKLEENAAFVKGMTHNGAVRLQSNRGNVDVMVRVGCNDELDEPTTGAIDLIGSFNNQPKGTFALSSLTDSADDAEFSPQLELCLRRSCFRSMMNQDTTERHMLNHSDASAFSRYNGKSLQSVFPTLADNRAAMKEGDNKPRQHLECKNNTFQPCVDTRRDSRENLPAPVEGQSKLKFPIPVPGLRMHDMYATCKNISSQVGYGQTRLSPEWRLKPAGQRECSPFPLTNSVHSNLEFNDSEQGWKKGSPHKCLSPVLDKTATANNAWDLANQTIPPTPLSAKSHQLCQSHIHHCMYIFSPPPSALCFNAIFRFPFTLGLTPASITLFLGDQLEVECLEQGFVNSELLSFGEEEAQYTILSMEDKMPFLQMLQSVESPPLFAFKNPNFQTLLRLQHLNSNAPFMETHIQALELESCVTREILDLHSPVKSDTNNDLKKNPHLSTSCFEVASSESNLDAIADSCGRETQKNVAKSPLVARERKKRKRTKPVKNKEEVESQRMTHIAVERNRRRQMNDYLNSLRSLMPPYYIQRGDQASIIGGAIDFVKELEQLVQSMEAQKRMRRIEERNNSSDDSEPAIEISQPEGGESETGAAEIEVNVIQNHVNLKIRCKRRPGQLVQGIVTLESLRLTVLHLNITSSQASVLYSFNLKIEDDCKLRSADEISATVYQIFS</sequence>
<evidence type="ECO:0008006" key="12">
    <source>
        <dbReference type="Google" id="ProtNLM"/>
    </source>
</evidence>
<feature type="domain" description="BHLH" evidence="9">
    <location>
        <begin position="752"/>
        <end position="803"/>
    </location>
</feature>
<dbReference type="SUPFAM" id="SSF52172">
    <property type="entry name" value="CheY-like"/>
    <property type="match status" value="1"/>
</dbReference>
<name>A0ABR2N7D5_9ROSI</name>
<comment type="caution">
    <text evidence="6">Lacks conserved residue(s) required for the propagation of feature annotation.</text>
</comment>
<evidence type="ECO:0000256" key="3">
    <source>
        <dbReference type="ARBA" id="ARBA00023125"/>
    </source>
</evidence>
<evidence type="ECO:0000256" key="1">
    <source>
        <dbReference type="ARBA" id="ARBA00004123"/>
    </source>
</evidence>
<dbReference type="Pfam" id="PF22754">
    <property type="entry name" value="bHLH-TF_ACT-like_plant"/>
    <property type="match status" value="1"/>
</dbReference>
<evidence type="ECO:0000313" key="10">
    <source>
        <dbReference type="EMBL" id="KAK8972020.1"/>
    </source>
</evidence>
<keyword evidence="4" id="KW-0804">Transcription</keyword>
<dbReference type="InterPro" id="IPR001789">
    <property type="entry name" value="Sig_transdc_resp-reg_receiver"/>
</dbReference>